<sequence>MNSTVSDGIEYSKEGKQKLKVFVERLLNAGVKRITVSTPYLIRFIKYHYPSCHITASICAEIESVQRAKDFEAIGADMIVPAKDLNRDFDILEKLVNNTSMDVKVLCTTPCLYKCSDLYYHMNLSAVRDNALASSFVRKGEFLSYTTPRCQRRQLEEVEEYIKSPWIRPEDVEAYAKIGVHNFKLDGRDKKEEYNINVAQAYMQGNYEGNLLYLMQWFYPKDREELKREKNDEFWRLGVYVDNKKLDGFISRFSDRRIPCTSGCDKCDYCKTWAMKVVELQKENVEEYLSLLVKTEEENFSV</sequence>
<dbReference type="Pfam" id="PF01136">
    <property type="entry name" value="Peptidase_U32"/>
    <property type="match status" value="1"/>
</dbReference>
<keyword evidence="2" id="KW-1185">Reference proteome</keyword>
<dbReference type="AlphaFoldDB" id="A0A7X2NLE6"/>
<gene>
    <name evidence="1" type="ORF">FYJ39_10615</name>
</gene>
<dbReference type="EMBL" id="VUMD01000008">
    <property type="protein sequence ID" value="MSS37019.1"/>
    <property type="molecule type" value="Genomic_DNA"/>
</dbReference>
<evidence type="ECO:0000313" key="1">
    <source>
        <dbReference type="EMBL" id="MSS37019.1"/>
    </source>
</evidence>
<dbReference type="PANTHER" id="PTHR30217">
    <property type="entry name" value="PEPTIDASE U32 FAMILY"/>
    <property type="match status" value="1"/>
</dbReference>
<reference evidence="1 2" key="1">
    <citation type="submission" date="2019-08" db="EMBL/GenBank/DDBJ databases">
        <title>In-depth cultivation of the pig gut microbiome towards novel bacterial diversity and tailored functional studies.</title>
        <authorList>
            <person name="Wylensek D."/>
            <person name="Hitch T.C.A."/>
            <person name="Clavel T."/>
        </authorList>
    </citation>
    <scope>NUCLEOTIDE SEQUENCE [LARGE SCALE GENOMIC DNA]</scope>
    <source>
        <strain evidence="1 2">WCA-389-WT-23D1</strain>
    </source>
</reference>
<dbReference type="PANTHER" id="PTHR30217:SF10">
    <property type="entry name" value="23S RRNA 5-HYDROXYCYTIDINE C2501 SYNTHASE"/>
    <property type="match status" value="1"/>
</dbReference>
<protein>
    <recommendedName>
        <fullName evidence="3">Peptidase family U32</fullName>
    </recommendedName>
</protein>
<accession>A0A7X2NLE6</accession>
<organism evidence="1 2">
    <name type="scientific">Clostridium porci</name>
    <dbReference type="NCBI Taxonomy" id="2605778"/>
    <lineage>
        <taxon>Bacteria</taxon>
        <taxon>Bacillati</taxon>
        <taxon>Bacillota</taxon>
        <taxon>Clostridia</taxon>
        <taxon>Eubacteriales</taxon>
        <taxon>Clostridiaceae</taxon>
        <taxon>Clostridium</taxon>
    </lineage>
</organism>
<evidence type="ECO:0000313" key="2">
    <source>
        <dbReference type="Proteomes" id="UP000429958"/>
    </source>
</evidence>
<proteinExistence type="predicted"/>
<dbReference type="InterPro" id="IPR001539">
    <property type="entry name" value="Peptidase_U32"/>
</dbReference>
<name>A0A7X2NLE6_9CLOT</name>
<dbReference type="InterPro" id="IPR051454">
    <property type="entry name" value="RNA/ubiquinone_mod_enzymes"/>
</dbReference>
<evidence type="ECO:0008006" key="3">
    <source>
        <dbReference type="Google" id="ProtNLM"/>
    </source>
</evidence>
<dbReference type="Proteomes" id="UP000429958">
    <property type="component" value="Unassembled WGS sequence"/>
</dbReference>
<comment type="caution">
    <text evidence="1">The sequence shown here is derived from an EMBL/GenBank/DDBJ whole genome shotgun (WGS) entry which is preliminary data.</text>
</comment>